<protein>
    <submittedName>
        <fullName evidence="2">Uncharacterized protein</fullName>
    </submittedName>
</protein>
<evidence type="ECO:0000313" key="2">
    <source>
        <dbReference type="EMBL" id="ETV89912.1"/>
    </source>
</evidence>
<dbReference type="EMBL" id="KI914206">
    <property type="protein sequence ID" value="ETV89912.1"/>
    <property type="molecule type" value="Genomic_DNA"/>
</dbReference>
<organism evidence="2">
    <name type="scientific">Aphanomyces invadans</name>
    <dbReference type="NCBI Taxonomy" id="157072"/>
    <lineage>
        <taxon>Eukaryota</taxon>
        <taxon>Sar</taxon>
        <taxon>Stramenopiles</taxon>
        <taxon>Oomycota</taxon>
        <taxon>Saprolegniomycetes</taxon>
        <taxon>Saprolegniales</taxon>
        <taxon>Verrucalvaceae</taxon>
        <taxon>Aphanomyces</taxon>
    </lineage>
</organism>
<evidence type="ECO:0000256" key="1">
    <source>
        <dbReference type="SAM" id="MobiDB-lite"/>
    </source>
</evidence>
<dbReference type="GeneID" id="20092299"/>
<dbReference type="eggNOG" id="ENOG502SRHX">
    <property type="taxonomic scope" value="Eukaryota"/>
</dbReference>
<sequence length="354" mass="39901">MTATLAEYVGPHELEEPTDNESMTQTSAVVFQSMVIDMEVDEFIQPKKPLKRTRGEAKTTTWVSEAMYEALSMVDVTPHQEAMPTDVPVTSFSMDMRIPSSNTFHGRTSIRRLRIRAKHMSWHPNNLTMREIVFELQKLEDEYDPFLVQEPLVAADSQPQENIAPIMEEARAVDLWKWVCADPTKANVTLSKVFLRDPTALRTVAHLHAWHRLMVATKLPQVSSFQSGFEEVFGVPPTAAFLATAFGQHANIRATGPSTLDVTMLDIELALAVFELLLATQTAPYFHNEAWPVCMTQQPVLWLPVHKTRPTLASYTLWGLLHPPVGHSLVTAMRTGRSSELLDVLALLQAREYR</sequence>
<feature type="region of interest" description="Disordered" evidence="1">
    <location>
        <begin position="1"/>
        <end position="23"/>
    </location>
</feature>
<dbReference type="VEuPathDB" id="FungiDB:H310_15249"/>
<dbReference type="AlphaFoldDB" id="A0A024T9D4"/>
<reference evidence="2" key="1">
    <citation type="submission" date="2013-12" db="EMBL/GenBank/DDBJ databases">
        <title>The Genome Sequence of Aphanomyces invadans NJM9701.</title>
        <authorList>
            <consortium name="The Broad Institute Genomics Platform"/>
            <person name="Russ C."/>
            <person name="Tyler B."/>
            <person name="van West P."/>
            <person name="Dieguez-Uribeondo J."/>
            <person name="Young S.K."/>
            <person name="Zeng Q."/>
            <person name="Gargeya S."/>
            <person name="Fitzgerald M."/>
            <person name="Abouelleil A."/>
            <person name="Alvarado L."/>
            <person name="Chapman S.B."/>
            <person name="Gainer-Dewar J."/>
            <person name="Goldberg J."/>
            <person name="Griggs A."/>
            <person name="Gujja S."/>
            <person name="Hansen M."/>
            <person name="Howarth C."/>
            <person name="Imamovic A."/>
            <person name="Ireland A."/>
            <person name="Larimer J."/>
            <person name="McCowan C."/>
            <person name="Murphy C."/>
            <person name="Pearson M."/>
            <person name="Poon T.W."/>
            <person name="Priest M."/>
            <person name="Roberts A."/>
            <person name="Saif S."/>
            <person name="Shea T."/>
            <person name="Sykes S."/>
            <person name="Wortman J."/>
            <person name="Nusbaum C."/>
            <person name="Birren B."/>
        </authorList>
    </citation>
    <scope>NUCLEOTIDE SEQUENCE [LARGE SCALE GENOMIC DNA]</scope>
    <source>
        <strain evidence="2">NJM9701</strain>
    </source>
</reference>
<dbReference type="RefSeq" id="XP_008881458.1">
    <property type="nucleotide sequence ID" value="XM_008883236.1"/>
</dbReference>
<dbReference type="OrthoDB" id="87741at2759"/>
<name>A0A024T9D4_9STRA</name>
<gene>
    <name evidence="2" type="ORF">H310_15249</name>
</gene>
<proteinExistence type="predicted"/>
<accession>A0A024T9D4</accession>